<gene>
    <name evidence="1" type="ORF">G6R29_01800</name>
</gene>
<keyword evidence="2" id="KW-1185">Reference proteome</keyword>
<dbReference type="RefSeq" id="WP_213808654.1">
    <property type="nucleotide sequence ID" value="NZ_JAAMFK010000002.1"/>
</dbReference>
<reference evidence="1 2" key="1">
    <citation type="submission" date="2020-02" db="EMBL/GenBank/DDBJ databases">
        <title>Fructobacillus sp. isolated from paper mulberry of Taiwan.</title>
        <authorList>
            <person name="Lin S.-T."/>
        </authorList>
    </citation>
    <scope>NUCLEOTIDE SEQUENCE [LARGE SCALE GENOMIC DNA]</scope>
    <source>
        <strain evidence="1 2">M2-14</strain>
    </source>
</reference>
<sequence length="196" mass="23602">MAETIKIEFDIKPQQQERPRIGVKKVLSKMGYYKNKNYLYDPVKTVNYKKKVVINLGYTVDQLFTDYFSGTIEKQIAWRRFELRFDNPVRDENIGGGKKQNEISRALDNQIIREESDPEIIQLTIRYESVKQFMQTIDQQIVTILDYHYDKQKHYTWPKIAQMMYKSKSQCIRDVQRIKEKYYNSHWSRPVENLTL</sequence>
<dbReference type="InterPro" id="IPR007927">
    <property type="entry name" value="DUF722"/>
</dbReference>
<proteinExistence type="predicted"/>
<comment type="caution">
    <text evidence="1">The sequence shown here is derived from an EMBL/GenBank/DDBJ whole genome shotgun (WGS) entry which is preliminary data.</text>
</comment>
<name>A0ABS5R1F8_9LACO</name>
<evidence type="ECO:0000313" key="1">
    <source>
        <dbReference type="EMBL" id="MBS9338369.1"/>
    </source>
</evidence>
<dbReference type="Pfam" id="PF05263">
    <property type="entry name" value="DUF722"/>
    <property type="match status" value="1"/>
</dbReference>
<accession>A0ABS5R1F8</accession>
<dbReference type="Proteomes" id="UP001519504">
    <property type="component" value="Unassembled WGS sequence"/>
</dbReference>
<dbReference type="EMBL" id="JAAMFK010000002">
    <property type="protein sequence ID" value="MBS9338369.1"/>
    <property type="molecule type" value="Genomic_DNA"/>
</dbReference>
<organism evidence="1 2">
    <name type="scientific">Fructobacillus broussonetiae</name>
    <dbReference type="NCBI Taxonomy" id="2713173"/>
    <lineage>
        <taxon>Bacteria</taxon>
        <taxon>Bacillati</taxon>
        <taxon>Bacillota</taxon>
        <taxon>Bacilli</taxon>
        <taxon>Lactobacillales</taxon>
        <taxon>Lactobacillaceae</taxon>
        <taxon>Fructobacillus</taxon>
    </lineage>
</organism>
<evidence type="ECO:0000313" key="2">
    <source>
        <dbReference type="Proteomes" id="UP001519504"/>
    </source>
</evidence>
<protein>
    <submittedName>
        <fullName evidence="1">DUF722 domain-containing protein</fullName>
    </submittedName>
</protein>